<proteinExistence type="predicted"/>
<gene>
    <name evidence="1" type="ORF">qdsa002_91</name>
</gene>
<evidence type="ECO:0000313" key="2">
    <source>
        <dbReference type="Proteomes" id="UP000225347"/>
    </source>
</evidence>
<sequence>MIKAVIIIILRIMIIIIFSEKISQILKTDKA</sequence>
<protein>
    <submittedName>
        <fullName evidence="1">Uncharacterized protein</fullName>
    </submittedName>
</protein>
<dbReference type="EMBL" id="KY779849">
    <property type="protein sequence ID" value="ARQ96048.1"/>
    <property type="molecule type" value="Genomic_DNA"/>
</dbReference>
<name>A0A1X9SJ05_9CAUD</name>
<evidence type="ECO:0000313" key="1">
    <source>
        <dbReference type="EMBL" id="ARQ96048.1"/>
    </source>
</evidence>
<dbReference type="Proteomes" id="UP000225347">
    <property type="component" value="Segment"/>
</dbReference>
<reference evidence="1 2" key="1">
    <citation type="submission" date="2017-03" db="EMBL/GenBank/DDBJ databases">
        <title>Efficacy of two virulent bacteriophages, qdsa001 and qdsa002, against Staphylococcus aureus biofilms and their genome analysis.</title>
        <authorList>
            <person name="Lv X."/>
            <person name="Wang J."/>
            <person name="Lin H."/>
        </authorList>
    </citation>
    <scope>NUCLEOTIDE SEQUENCE [LARGE SCALE GENOMIC DNA]</scope>
</reference>
<organism evidence="1 2">
    <name type="scientific">Staphylococcus phage qdsa002</name>
    <dbReference type="NCBI Taxonomy" id="1970746"/>
    <lineage>
        <taxon>Viruses</taxon>
        <taxon>Duplodnaviria</taxon>
        <taxon>Heunggongvirae</taxon>
        <taxon>Uroviricota</taxon>
        <taxon>Caudoviricetes</taxon>
        <taxon>Herelleviridae</taxon>
        <taxon>Twortvirinae</taxon>
        <taxon>Kayvirus</taxon>
        <taxon>Kayvirus G15</taxon>
    </lineage>
</organism>
<accession>A0A1X9SJ05</accession>